<evidence type="ECO:0000256" key="2">
    <source>
        <dbReference type="ARBA" id="ARBA00022729"/>
    </source>
</evidence>
<dbReference type="InterPro" id="IPR004269">
    <property type="entry name" value="Folate_rcpt"/>
</dbReference>
<evidence type="ECO:0000259" key="4">
    <source>
        <dbReference type="Pfam" id="PF03024"/>
    </source>
</evidence>
<dbReference type="OrthoDB" id="5982417at2759"/>
<dbReference type="PANTHER" id="PTHR10517:SF25">
    <property type="entry name" value="RETBINDIN ISOFORM X1"/>
    <property type="match status" value="1"/>
</dbReference>
<accession>A0A553R0H6</accession>
<dbReference type="GO" id="GO:1902444">
    <property type="term" value="F:riboflavin binding"/>
    <property type="evidence" value="ECO:0007669"/>
    <property type="project" value="TreeGrafter"/>
</dbReference>
<comment type="caution">
    <text evidence="5">The sequence shown here is derived from an EMBL/GenBank/DDBJ whole genome shotgun (WGS) entry which is preliminary data.</text>
</comment>
<proteinExistence type="inferred from homology"/>
<dbReference type="EMBL" id="SRMA01025351">
    <property type="protein sequence ID" value="TRY95690.1"/>
    <property type="molecule type" value="Genomic_DNA"/>
</dbReference>
<feature type="non-terminal residue" evidence="5">
    <location>
        <position position="1"/>
    </location>
</feature>
<protein>
    <recommendedName>
        <fullName evidence="4">Folate receptor-like domain-containing protein</fullName>
    </recommendedName>
</protein>
<evidence type="ECO:0000256" key="3">
    <source>
        <dbReference type="ARBA" id="ARBA00023157"/>
    </source>
</evidence>
<comment type="similarity">
    <text evidence="1">Belongs to the folate receptor family.</text>
</comment>
<feature type="domain" description="Folate receptor-like" evidence="4">
    <location>
        <begin position="41"/>
        <end position="90"/>
    </location>
</feature>
<sequence>LGGKERERERERETVASRSELCVWIRAETLRKLIPDQHYQDGRHKATPTPEPGLKKCSMYSRNSCCSVTDVQDLFVPENSRWDKCGVLSPL</sequence>
<dbReference type="STRING" id="623744.A0A553R0H6"/>
<evidence type="ECO:0000256" key="1">
    <source>
        <dbReference type="ARBA" id="ARBA00007932"/>
    </source>
</evidence>
<organism evidence="5 6">
    <name type="scientific">Danionella cerebrum</name>
    <dbReference type="NCBI Taxonomy" id="2873325"/>
    <lineage>
        <taxon>Eukaryota</taxon>
        <taxon>Metazoa</taxon>
        <taxon>Chordata</taxon>
        <taxon>Craniata</taxon>
        <taxon>Vertebrata</taxon>
        <taxon>Euteleostomi</taxon>
        <taxon>Actinopterygii</taxon>
        <taxon>Neopterygii</taxon>
        <taxon>Teleostei</taxon>
        <taxon>Ostariophysi</taxon>
        <taxon>Cypriniformes</taxon>
        <taxon>Danionidae</taxon>
        <taxon>Danioninae</taxon>
        <taxon>Danionella</taxon>
    </lineage>
</organism>
<dbReference type="GO" id="GO:0009897">
    <property type="term" value="C:external side of plasma membrane"/>
    <property type="evidence" value="ECO:0007669"/>
    <property type="project" value="TreeGrafter"/>
</dbReference>
<dbReference type="GO" id="GO:0038023">
    <property type="term" value="F:signaling receptor activity"/>
    <property type="evidence" value="ECO:0007669"/>
    <property type="project" value="TreeGrafter"/>
</dbReference>
<keyword evidence="2" id="KW-0732">Signal</keyword>
<dbReference type="GO" id="GO:0032217">
    <property type="term" value="F:riboflavin transmembrane transporter activity"/>
    <property type="evidence" value="ECO:0007669"/>
    <property type="project" value="TreeGrafter"/>
</dbReference>
<dbReference type="AlphaFoldDB" id="A0A553R0H6"/>
<evidence type="ECO:0000313" key="5">
    <source>
        <dbReference type="EMBL" id="TRY95690.1"/>
    </source>
</evidence>
<dbReference type="InterPro" id="IPR018143">
    <property type="entry name" value="Folate_rcpt-like"/>
</dbReference>
<keyword evidence="6" id="KW-1185">Reference proteome</keyword>
<keyword evidence="3" id="KW-1015">Disulfide bond</keyword>
<dbReference type="Pfam" id="PF03024">
    <property type="entry name" value="Folate_rec"/>
    <property type="match status" value="1"/>
</dbReference>
<reference evidence="5 6" key="1">
    <citation type="journal article" date="2019" name="Sci. Data">
        <title>Hybrid genome assembly and annotation of Danionella translucida.</title>
        <authorList>
            <person name="Kadobianskyi M."/>
            <person name="Schulze L."/>
            <person name="Schuelke M."/>
            <person name="Judkewitz B."/>
        </authorList>
    </citation>
    <scope>NUCLEOTIDE SEQUENCE [LARGE SCALE GENOMIC DNA]</scope>
    <source>
        <strain evidence="5 6">Bolton</strain>
    </source>
</reference>
<gene>
    <name evidence="5" type="ORF">DNTS_022107</name>
</gene>
<evidence type="ECO:0000313" key="6">
    <source>
        <dbReference type="Proteomes" id="UP000316079"/>
    </source>
</evidence>
<name>A0A553R0H6_9TELE</name>
<dbReference type="PANTHER" id="PTHR10517">
    <property type="entry name" value="FOLATE RECEPTOR"/>
    <property type="match status" value="1"/>
</dbReference>
<dbReference type="Proteomes" id="UP000316079">
    <property type="component" value="Unassembled WGS sequence"/>
</dbReference>